<dbReference type="AlphaFoldDB" id="A0A6S6QUG6"/>
<evidence type="ECO:0000313" key="1">
    <source>
        <dbReference type="EMBL" id="BCJ94274.1"/>
    </source>
</evidence>
<reference evidence="1 2" key="1">
    <citation type="journal article" date="2016" name="Int. J. Syst. Evol. Microbiol.">
        <title>Descriptions of Anaerotaenia torta gen. nov., sp. nov. and Anaerocolumna cellulosilytica gen. nov., sp. nov. isolated from a methanogenic reactor of cattle waste.</title>
        <authorList>
            <person name="Uek A."/>
            <person name="Ohtaki Y."/>
            <person name="Kaku N."/>
            <person name="Ueki K."/>
        </authorList>
    </citation>
    <scope>NUCLEOTIDE SEQUENCE [LARGE SCALE GENOMIC DNA]</scope>
    <source>
        <strain evidence="1 2">SN021</strain>
    </source>
</reference>
<dbReference type="Pfam" id="PF18934">
    <property type="entry name" value="DUF5682"/>
    <property type="match status" value="1"/>
</dbReference>
<protein>
    <submittedName>
        <fullName evidence="1">Uncharacterized protein</fullName>
    </submittedName>
</protein>
<dbReference type="KEGG" id="acel:acsn021_18430"/>
<keyword evidence="2" id="KW-1185">Reference proteome</keyword>
<gene>
    <name evidence="1" type="ORF">acsn021_18430</name>
</gene>
<accession>A0A6S6QUG6</accession>
<proteinExistence type="predicted"/>
<organism evidence="1 2">
    <name type="scientific">Anaerocolumna cellulosilytica</name>
    <dbReference type="NCBI Taxonomy" id="433286"/>
    <lineage>
        <taxon>Bacteria</taxon>
        <taxon>Bacillati</taxon>
        <taxon>Bacillota</taxon>
        <taxon>Clostridia</taxon>
        <taxon>Lachnospirales</taxon>
        <taxon>Lachnospiraceae</taxon>
        <taxon>Anaerocolumna</taxon>
    </lineage>
</organism>
<dbReference type="EMBL" id="AP023367">
    <property type="protein sequence ID" value="BCJ94274.1"/>
    <property type="molecule type" value="Genomic_DNA"/>
</dbReference>
<evidence type="ECO:0000313" key="2">
    <source>
        <dbReference type="Proteomes" id="UP000515561"/>
    </source>
</evidence>
<dbReference type="Proteomes" id="UP000515561">
    <property type="component" value="Chromosome"/>
</dbReference>
<name>A0A6S6QUG6_9FIRM</name>
<dbReference type="InterPro" id="IPR043737">
    <property type="entry name" value="DUF5682"/>
</dbReference>
<sequence>MDEILRSQEMAEIDEVLKEAFSYENPVLYFPIRHHSPACAFHLKKVIKEYEPECILIEGPSGANELLDLMAHEETCTPFAVYYSYRDSKGYINNEKEDYKCYYPYLDYSPELVAVREGIKHKLAVEFIDLPYSEILIASTEGKGLLKKAEKNNYNDDYLLSRNNYIEELLRKADIRSFDEFWEKYFEMNAMAEDTKTYVRHMLAYCVLSRLHSSEEELAAEGCFSREAYMAYKIFEKEKIYKKILVVTGGFHTPGLIKLRQDTEKEKDSVKLHSMDKDMEGVYLMPYSMEACDSLNGYSSGMPYPGFYQDIYKEYEKQNEKAYEETILKYIVSAGKEARKKEGYISSYDEICAYSMVQGLALLRGKTAPGVYDLMDSILSSFIKGEYNLSTNGPIRIVKKQLTGSSIGRLCKDAKVPPLVQHFESLCKKYRLNIRSTLSSEITLAIFSTERHRRVSEFFYQMEFLNTQFGRKVKGPDLRMKRDRNLMRETWKYKWSSQVVAALIDMSVYGGTLLEACTTIAFRRIQEDINSKEGTLLLTRMYEMGMTEQLPKLLYHLEGVLKKDSDFFSLVEAMSNFLMLEELNSLYLTRFDFKDLIQTAYEKILHLLPFMASLKEEDLPSSMTALKTMYQLLQRKEYEENKEVFYEALITLLKQDNLQTGLEGCIRGILYGSGHCTFSDIEKVCYGYMSGTHEKLLSGAKLFRGLFFTARDLVFVGSSFIKMMDEFIGSVTGEDFMLLLPELRIAFSYFTPREIDEIANKVAMYHGREGKDIAIMAEISPLTYEYGKALNEMVLQKM</sequence>
<dbReference type="RefSeq" id="WP_184091173.1">
    <property type="nucleotide sequence ID" value="NZ_AP023367.1"/>
</dbReference>